<gene>
    <name evidence="1" type="ORF">QAD02_013284</name>
</gene>
<protein>
    <submittedName>
        <fullName evidence="1">Uncharacterized protein</fullName>
    </submittedName>
</protein>
<keyword evidence="2" id="KW-1185">Reference proteome</keyword>
<evidence type="ECO:0000313" key="1">
    <source>
        <dbReference type="EMBL" id="KAJ8677497.1"/>
    </source>
</evidence>
<dbReference type="Proteomes" id="UP001239111">
    <property type="component" value="Chromosome 2"/>
</dbReference>
<dbReference type="EMBL" id="CM056742">
    <property type="protein sequence ID" value="KAJ8677497.1"/>
    <property type="molecule type" value="Genomic_DNA"/>
</dbReference>
<name>A0ACC2P287_9HYME</name>
<organism evidence="1 2">
    <name type="scientific">Eretmocerus hayati</name>
    <dbReference type="NCBI Taxonomy" id="131215"/>
    <lineage>
        <taxon>Eukaryota</taxon>
        <taxon>Metazoa</taxon>
        <taxon>Ecdysozoa</taxon>
        <taxon>Arthropoda</taxon>
        <taxon>Hexapoda</taxon>
        <taxon>Insecta</taxon>
        <taxon>Pterygota</taxon>
        <taxon>Neoptera</taxon>
        <taxon>Endopterygota</taxon>
        <taxon>Hymenoptera</taxon>
        <taxon>Apocrita</taxon>
        <taxon>Proctotrupomorpha</taxon>
        <taxon>Chalcidoidea</taxon>
        <taxon>Aphelinidae</taxon>
        <taxon>Aphelininae</taxon>
        <taxon>Eretmocerus</taxon>
    </lineage>
</organism>
<accession>A0ACC2P287</accession>
<proteinExistence type="predicted"/>
<reference evidence="1" key="1">
    <citation type="submission" date="2023-04" db="EMBL/GenBank/DDBJ databases">
        <title>A chromosome-level genome assembly of the parasitoid wasp Eretmocerus hayati.</title>
        <authorList>
            <person name="Zhong Y."/>
            <person name="Liu S."/>
            <person name="Liu Y."/>
        </authorList>
    </citation>
    <scope>NUCLEOTIDE SEQUENCE</scope>
    <source>
        <strain evidence="1">ZJU_SS_LIU_2023</strain>
    </source>
</reference>
<evidence type="ECO:0000313" key="2">
    <source>
        <dbReference type="Proteomes" id="UP001239111"/>
    </source>
</evidence>
<comment type="caution">
    <text evidence="1">The sequence shown here is derived from an EMBL/GenBank/DDBJ whole genome shotgun (WGS) entry which is preliminary data.</text>
</comment>
<sequence>MELMGSNEKMISIENETETQLELSRGNVPMTTSGQKNGVGIPVALTGELSDCRVRTDDKLVIVPSSSASYGSGVREKFPLPVLTERKDVESVVVPGKDMGNINEGKMRNSYEPNRDMNRKRGSDFSDGYGNFKKLCIRTTGPSDDHVKEAQKIVNRPAKILTVQMVKDQLILRDDQIVHFMSLDFVICTPVCQQLVDLNLIDTQKLNRQPHLGLGAVVCTAQESRKNIYTLFLKEKYDDPPSASRFIFYLGQLKCALLKAGLKSLSLAKNGDGLETLNWDSVEQALKLTWAQEDIQLTLCTGEITVPNVEDRLGIIRECHDSLWGGHKGQYKTFEKSERKRVEKRMSWIEEGQDPLDLELHTPTEPINISRNTEIGSNRMTQSVMSEFPSSASYTLPFEINEQGMLSYSPTEPQIHTITSHSFIQSQDFINSAQTITSGALNNSPLDWTLVPQQDRFSYSTPFESIAESIITPMDQPSHIFPIDQSFDDLSPFLMPLSSTSTNIEPSLSEINTPPISTIDDCFQNLLPPTSMASRLPDLENISTILPTFTALEDTQEILPITPVTPFIPDLTAQNINITGPAFTDMNSPQNLLPPIPFTSAIPNLSTGSSDTTLPHSFISEVIPDVGLSASAPVVISSSDLTYPNLIDDSLIQEAGVGQSLRRLRHEKTLEKRIATEYVKPTKVHVRKGFQPLLQKIHHPTKNMCRPTTQEEILTTTLADEGRLRSKTIYHLDTCIWARDPKKNWCCHTCCGKKKHPKGYRRHHIHLIGPKGRLVPSRCPRCQSITCQPTSFGGCTLCSPIYKTHETELEDEQKVLYAEELPAEMNSDYPQETDTETESEDDAIEGNQHLGNMHHPTDEDNSS</sequence>